<dbReference type="EMBL" id="JAZDUF010000003">
    <property type="protein sequence ID" value="MEE3851359.1"/>
    <property type="molecule type" value="Genomic_DNA"/>
</dbReference>
<dbReference type="SMART" id="SM00448">
    <property type="entry name" value="REC"/>
    <property type="match status" value="1"/>
</dbReference>
<dbReference type="SUPFAM" id="SSF46894">
    <property type="entry name" value="C-terminal effector domain of the bipartite response regulators"/>
    <property type="match status" value="1"/>
</dbReference>
<feature type="modified residue" description="4-aspartylphosphate" evidence="2">
    <location>
        <position position="55"/>
    </location>
</feature>
<keyword evidence="2" id="KW-0597">Phosphoprotein</keyword>
<gene>
    <name evidence="5" type="ORF">VZC37_13520</name>
</gene>
<dbReference type="InterPro" id="IPR000792">
    <property type="entry name" value="Tscrpt_reg_LuxR_C"/>
</dbReference>
<dbReference type="Proteomes" id="UP001347146">
    <property type="component" value="Unassembled WGS sequence"/>
</dbReference>
<evidence type="ECO:0000259" key="3">
    <source>
        <dbReference type="PROSITE" id="PS50043"/>
    </source>
</evidence>
<dbReference type="RefSeq" id="WP_330433067.1">
    <property type="nucleotide sequence ID" value="NZ_JAZDUF010000003.1"/>
</dbReference>
<keyword evidence="1" id="KW-0238">DNA-binding</keyword>
<proteinExistence type="predicted"/>
<feature type="domain" description="HTH luxR-type" evidence="3">
    <location>
        <begin position="138"/>
        <end position="208"/>
    </location>
</feature>
<dbReference type="Gene3D" id="3.40.50.2300">
    <property type="match status" value="1"/>
</dbReference>
<dbReference type="PANTHER" id="PTHR43214">
    <property type="entry name" value="TWO-COMPONENT RESPONSE REGULATOR"/>
    <property type="match status" value="1"/>
</dbReference>
<feature type="domain" description="Response regulatory" evidence="4">
    <location>
        <begin position="6"/>
        <end position="120"/>
    </location>
</feature>
<dbReference type="InterPro" id="IPR036388">
    <property type="entry name" value="WH-like_DNA-bd_sf"/>
</dbReference>
<sequence length="219" mass="23273">MDNSRRIGVVEDHAVTVAGIRALLDPYPELAIIAAAPSVAELLAKATDLDLAILDLRLPDGSSPAANVADLAAAGIDNVLVFTSGEEPYLVRTAAKAGVLGVVRKSEHDSVVVAAIRRAAAGGVVGTMDWAMAIDGDADFADVALSPRQREILSLYASGESAQRVATLSGLSPDTVNDYLTRIRQKYAASGRPAPTKTDLYQRALEDGWLPFPRRRRNR</sequence>
<dbReference type="PRINTS" id="PR00038">
    <property type="entry name" value="HTHLUXR"/>
</dbReference>
<protein>
    <submittedName>
        <fullName evidence="5">Response regulator transcription factor</fullName>
    </submittedName>
</protein>
<dbReference type="InterPro" id="IPR001789">
    <property type="entry name" value="Sig_transdc_resp-reg_receiver"/>
</dbReference>
<evidence type="ECO:0000313" key="5">
    <source>
        <dbReference type="EMBL" id="MEE3851359.1"/>
    </source>
</evidence>
<dbReference type="Pfam" id="PF00196">
    <property type="entry name" value="GerE"/>
    <property type="match status" value="1"/>
</dbReference>
<evidence type="ECO:0000256" key="1">
    <source>
        <dbReference type="ARBA" id="ARBA00023125"/>
    </source>
</evidence>
<dbReference type="InterPro" id="IPR039420">
    <property type="entry name" value="WalR-like"/>
</dbReference>
<dbReference type="CDD" id="cd06170">
    <property type="entry name" value="LuxR_C_like"/>
    <property type="match status" value="1"/>
</dbReference>
<comment type="caution">
    <text evidence="5">The sequence shown here is derived from an EMBL/GenBank/DDBJ whole genome shotgun (WGS) entry which is preliminary data.</text>
</comment>
<accession>A0ABU7ME29</accession>
<dbReference type="Gene3D" id="1.10.10.10">
    <property type="entry name" value="Winged helix-like DNA-binding domain superfamily/Winged helix DNA-binding domain"/>
    <property type="match status" value="1"/>
</dbReference>
<evidence type="ECO:0000259" key="4">
    <source>
        <dbReference type="PROSITE" id="PS50110"/>
    </source>
</evidence>
<dbReference type="PROSITE" id="PS50043">
    <property type="entry name" value="HTH_LUXR_2"/>
    <property type="match status" value="1"/>
</dbReference>
<dbReference type="SMART" id="SM00421">
    <property type="entry name" value="HTH_LUXR"/>
    <property type="match status" value="1"/>
</dbReference>
<dbReference type="InterPro" id="IPR016032">
    <property type="entry name" value="Sig_transdc_resp-reg_C-effctor"/>
</dbReference>
<keyword evidence="6" id="KW-1185">Reference proteome</keyword>
<organism evidence="5 6">
    <name type="scientific">Gordonia sesuvii</name>
    <dbReference type="NCBI Taxonomy" id="3116777"/>
    <lineage>
        <taxon>Bacteria</taxon>
        <taxon>Bacillati</taxon>
        <taxon>Actinomycetota</taxon>
        <taxon>Actinomycetes</taxon>
        <taxon>Mycobacteriales</taxon>
        <taxon>Gordoniaceae</taxon>
        <taxon>Gordonia</taxon>
    </lineage>
</organism>
<dbReference type="InterPro" id="IPR011006">
    <property type="entry name" value="CheY-like_superfamily"/>
</dbReference>
<dbReference type="SUPFAM" id="SSF52172">
    <property type="entry name" value="CheY-like"/>
    <property type="match status" value="1"/>
</dbReference>
<dbReference type="PROSITE" id="PS50110">
    <property type="entry name" value="RESPONSE_REGULATORY"/>
    <property type="match status" value="1"/>
</dbReference>
<evidence type="ECO:0000256" key="2">
    <source>
        <dbReference type="PROSITE-ProRule" id="PRU00169"/>
    </source>
</evidence>
<reference evidence="5 6" key="1">
    <citation type="submission" date="2024-01" db="EMBL/GenBank/DDBJ databases">
        <title>Draft genome sequence of Gordonia sp. LSe1-13.</title>
        <authorList>
            <person name="Suphannarot A."/>
            <person name="Mingma R."/>
        </authorList>
    </citation>
    <scope>NUCLEOTIDE SEQUENCE [LARGE SCALE GENOMIC DNA]</scope>
    <source>
        <strain evidence="5 6">LSe1-13</strain>
    </source>
</reference>
<name>A0ABU7ME29_9ACTN</name>
<evidence type="ECO:0000313" key="6">
    <source>
        <dbReference type="Proteomes" id="UP001347146"/>
    </source>
</evidence>